<name>A0A8T2ZCG5_POPDE</name>
<accession>A0A8T2ZCG5</accession>
<dbReference type="GO" id="GO:0048364">
    <property type="term" value="P:root development"/>
    <property type="evidence" value="ECO:0007669"/>
    <property type="project" value="InterPro"/>
</dbReference>
<dbReference type="GO" id="GO:0048367">
    <property type="term" value="P:shoot system development"/>
    <property type="evidence" value="ECO:0007669"/>
    <property type="project" value="InterPro"/>
</dbReference>
<evidence type="ECO:0008006" key="4">
    <source>
        <dbReference type="Google" id="ProtNLM"/>
    </source>
</evidence>
<protein>
    <recommendedName>
        <fullName evidence="4">DUF241 domain protein</fullName>
    </recommendedName>
</protein>
<evidence type="ECO:0000313" key="3">
    <source>
        <dbReference type="Proteomes" id="UP000807159"/>
    </source>
</evidence>
<keyword evidence="1" id="KW-0175">Coiled coil</keyword>
<dbReference type="PANTHER" id="PTHR33070:SF115">
    <property type="entry name" value="T23E18.15"/>
    <property type="match status" value="1"/>
</dbReference>
<keyword evidence="3" id="KW-1185">Reference proteome</keyword>
<proteinExistence type="predicted"/>
<organism evidence="2 3">
    <name type="scientific">Populus deltoides</name>
    <name type="common">Eastern poplar</name>
    <name type="synonym">Eastern cottonwood</name>
    <dbReference type="NCBI Taxonomy" id="3696"/>
    <lineage>
        <taxon>Eukaryota</taxon>
        <taxon>Viridiplantae</taxon>
        <taxon>Streptophyta</taxon>
        <taxon>Embryophyta</taxon>
        <taxon>Tracheophyta</taxon>
        <taxon>Spermatophyta</taxon>
        <taxon>Magnoliopsida</taxon>
        <taxon>eudicotyledons</taxon>
        <taxon>Gunneridae</taxon>
        <taxon>Pentapetalae</taxon>
        <taxon>rosids</taxon>
        <taxon>fabids</taxon>
        <taxon>Malpighiales</taxon>
        <taxon>Salicaceae</taxon>
        <taxon>Saliceae</taxon>
        <taxon>Populus</taxon>
    </lineage>
</organism>
<dbReference type="AlphaFoldDB" id="A0A8T2ZCG5"/>
<feature type="coiled-coil region" evidence="1">
    <location>
        <begin position="245"/>
        <end position="272"/>
    </location>
</feature>
<dbReference type="EMBL" id="JACEGQ020000002">
    <property type="protein sequence ID" value="KAH8515030.1"/>
    <property type="molecule type" value="Genomic_DNA"/>
</dbReference>
<dbReference type="PANTHER" id="PTHR33070">
    <property type="entry name" value="OS06G0725500 PROTEIN"/>
    <property type="match status" value="1"/>
</dbReference>
<comment type="caution">
    <text evidence="2">The sequence shown here is derived from an EMBL/GenBank/DDBJ whole genome shotgun (WGS) entry which is preliminary data.</text>
</comment>
<evidence type="ECO:0000313" key="2">
    <source>
        <dbReference type="EMBL" id="KAH8515030.1"/>
    </source>
</evidence>
<gene>
    <name evidence="2" type="ORF">H0E87_003762</name>
</gene>
<dbReference type="Pfam" id="PF03087">
    <property type="entry name" value="BPS1"/>
    <property type="match status" value="1"/>
</dbReference>
<dbReference type="Proteomes" id="UP000807159">
    <property type="component" value="Chromosome 2"/>
</dbReference>
<dbReference type="InterPro" id="IPR004320">
    <property type="entry name" value="BPS1_pln"/>
</dbReference>
<evidence type="ECO:0000256" key="1">
    <source>
        <dbReference type="SAM" id="Coils"/>
    </source>
</evidence>
<sequence length="286" mass="31765">MDVLIGTSKASCHVRSISLPSESHPLTQSVKVRLGRLRSSQETSSLNCQGLSGLLKSLYESVDDFIQLPLTYQAISNVQHQGSVDEVLDRSLRLLEVCGATKDIFSQMKECLKDLESSIRRKRGESSLAGDIEAFMISRKKLKKVISKSKSFRSLKTKEKDISVAQDKDTTLVTLTREVEEISVAVFASLLSSISLTPKSKGNGWSVVSKLLKSRSTVDAKEVGMIINAEVLAWRSSKDISLVQIQNLLKHLEASQSSIQEVEEELEFAYRLLLKTRVSLLNILTH</sequence>
<reference evidence="2" key="1">
    <citation type="journal article" date="2021" name="J. Hered.">
        <title>Genome Assembly of Salicaceae Populus deltoides (Eastern Cottonwood) I-69 Based on Nanopore Sequencing and Hi-C Technologies.</title>
        <authorList>
            <person name="Bai S."/>
            <person name="Wu H."/>
            <person name="Zhang J."/>
            <person name="Pan Z."/>
            <person name="Zhao W."/>
            <person name="Li Z."/>
            <person name="Tong C."/>
        </authorList>
    </citation>
    <scope>NUCLEOTIDE SEQUENCE</scope>
    <source>
        <tissue evidence="2">Leaf</tissue>
    </source>
</reference>